<feature type="chain" id="PRO_5045463831" evidence="2">
    <location>
        <begin position="28"/>
        <end position="151"/>
    </location>
</feature>
<evidence type="ECO:0000256" key="2">
    <source>
        <dbReference type="SAM" id="SignalP"/>
    </source>
</evidence>
<accession>A0ABY1QB60</accession>
<reference evidence="3 4" key="1">
    <citation type="submission" date="2017-05" db="EMBL/GenBank/DDBJ databases">
        <authorList>
            <person name="Varghese N."/>
            <person name="Submissions S."/>
        </authorList>
    </citation>
    <scope>NUCLEOTIDE SEQUENCE [LARGE SCALE GENOMIC DNA]</scope>
    <source>
        <strain evidence="3 4">DSM 25457</strain>
    </source>
</reference>
<dbReference type="Proteomes" id="UP001158067">
    <property type="component" value="Unassembled WGS sequence"/>
</dbReference>
<proteinExistence type="predicted"/>
<organism evidence="3 4">
    <name type="scientific">Neorhodopirellula lusitana</name>
    <dbReference type="NCBI Taxonomy" id="445327"/>
    <lineage>
        <taxon>Bacteria</taxon>
        <taxon>Pseudomonadati</taxon>
        <taxon>Planctomycetota</taxon>
        <taxon>Planctomycetia</taxon>
        <taxon>Pirellulales</taxon>
        <taxon>Pirellulaceae</taxon>
        <taxon>Neorhodopirellula</taxon>
    </lineage>
</organism>
<protein>
    <submittedName>
        <fullName evidence="3">Uncharacterized protein</fullName>
    </submittedName>
</protein>
<feature type="signal peptide" evidence="2">
    <location>
        <begin position="1"/>
        <end position="27"/>
    </location>
</feature>
<evidence type="ECO:0000313" key="4">
    <source>
        <dbReference type="Proteomes" id="UP001158067"/>
    </source>
</evidence>
<comment type="caution">
    <text evidence="3">The sequence shown here is derived from an EMBL/GenBank/DDBJ whole genome shotgun (WGS) entry which is preliminary data.</text>
</comment>
<keyword evidence="2" id="KW-0732">Signal</keyword>
<dbReference type="EMBL" id="FXUG01000008">
    <property type="protein sequence ID" value="SMP63470.1"/>
    <property type="molecule type" value="Genomic_DNA"/>
</dbReference>
<keyword evidence="4" id="KW-1185">Reference proteome</keyword>
<name>A0ABY1QB60_9BACT</name>
<evidence type="ECO:0000313" key="3">
    <source>
        <dbReference type="EMBL" id="SMP63470.1"/>
    </source>
</evidence>
<feature type="region of interest" description="Disordered" evidence="1">
    <location>
        <begin position="128"/>
        <end position="151"/>
    </location>
</feature>
<gene>
    <name evidence="3" type="ORF">SAMN06265222_10884</name>
</gene>
<feature type="compositionally biased region" description="Low complexity" evidence="1">
    <location>
        <begin position="139"/>
        <end position="151"/>
    </location>
</feature>
<evidence type="ECO:0000256" key="1">
    <source>
        <dbReference type="SAM" id="MobiDB-lite"/>
    </source>
</evidence>
<dbReference type="RefSeq" id="WP_283433460.1">
    <property type="nucleotide sequence ID" value="NZ_FXUG01000008.1"/>
</dbReference>
<sequence>MVHNPTTWVVVAVSFSMMAWMGGDAFAQCSGGRGGPPTGSQSTLNSNLAYASNPLISNPYSQTALIANQYQQQSLATQQRVASLTNYYAERERLAAIQREAIARPYRLARAEAKRAARAARIAERLREQGRSSSEYMLTSTATSDWTTTPE</sequence>